<keyword evidence="2" id="KW-0614">Plasmid</keyword>
<protein>
    <submittedName>
        <fullName evidence="2">Uncharacterized protein</fullName>
    </submittedName>
</protein>
<name>A0A7M1HXT0_PSEPU</name>
<dbReference type="AlphaFoldDB" id="A0A7M1HXT0"/>
<dbReference type="EMBL" id="MT074087">
    <property type="protein sequence ID" value="QOQ30752.1"/>
    <property type="molecule type" value="Genomic_DNA"/>
</dbReference>
<proteinExistence type="predicted"/>
<evidence type="ECO:0000313" key="2">
    <source>
        <dbReference type="EMBL" id="QOQ30752.1"/>
    </source>
</evidence>
<organism evidence="2">
    <name type="scientific">Pseudomonas putida</name>
    <name type="common">Arthrobacter siderocapsulatus</name>
    <dbReference type="NCBI Taxonomy" id="303"/>
    <lineage>
        <taxon>Bacteria</taxon>
        <taxon>Pseudomonadati</taxon>
        <taxon>Pseudomonadota</taxon>
        <taxon>Gammaproteobacteria</taxon>
        <taxon>Pseudomonadales</taxon>
        <taxon>Pseudomonadaceae</taxon>
        <taxon>Pseudomonas</taxon>
    </lineage>
</organism>
<sequence length="48" mass="5149">MRSANPPPNSSIKGDGVRPCTGTIQVAGEGYLVERMVRSVMTQMPPMT</sequence>
<evidence type="ECO:0000256" key="1">
    <source>
        <dbReference type="SAM" id="MobiDB-lite"/>
    </source>
</evidence>
<reference evidence="2" key="1">
    <citation type="submission" date="2020-02" db="EMBL/GenBank/DDBJ databases">
        <authorList>
            <person name="Zhou D."/>
        </authorList>
    </citation>
    <scope>NUCLEOTIDE SEQUENCE</scope>
    <source>
        <strain evidence="2">15420352</strain>
        <plasmid evidence="2">p420352-strA</plasmid>
    </source>
</reference>
<feature type="region of interest" description="Disordered" evidence="1">
    <location>
        <begin position="1"/>
        <end position="20"/>
    </location>
</feature>
<geneLocation type="plasmid" evidence="2">
    <name>p420352-strA</name>
</geneLocation>
<accession>A0A7M1HXT0</accession>